<sequence length="655" mass="72065">MEKVTSKLPSWDTTKTKSKQGFDKVWGWADKLGAPVNRFSNRIGSEAFWPTTLDKESDKAARILRSFCKDGFYAEEDSPTGPNRDGPKQKQRVLKKIPQSVIQRAVGLAIFTTMRTGLWISGAGGSGVLVARKEDGTWSEPSGILLHTAGLGFLVGVDIYDCVLVINNRKALESFTKLRATLGGEISAVAGPVGAGGVLENDGKWKQLNRPVFTYLKSRGFYAGVQVDGTIIVERTDENKRFYNEEISAMNILAGKVRHRPPEVKMLMETLKAAEGSNDVDSELMDELEGQPAPGDVDIEAPGGIFGVPDPEDPDPYGVLALEKEGFEIREAATQSRPPSQQFAFNPSPKSPVYNAFHNSHRRTESNLSARFSKPYVPMVDMATQTDPVLVEPHPDAEAIKAQWAADEAAELERQRELERERAREKLNEKNNSANSLGLVVPERIVEDEEKSIYEDVPDARQIDSDAPVARGLSVGSNPWSNDGNPYADETPKRTVTFPTGPPPPLPPRNAVAVAKADVFEEVSLTGEDLTTTKSDEAEKAEKVEDKTEETTKETKEGEIEVEKEEVDQLNGEAVHGEENTEEKFEEAPEEAPEEKSEENSENHSETKPEETTEDKAEDKSKDKEGESSAKGPEKTEDSTEKKEDETPKPVAIEA</sequence>
<keyword evidence="1" id="KW-0175">Coiled coil</keyword>
<name>A0ABP0CP74_9PEZI</name>
<dbReference type="InterPro" id="IPR007461">
    <property type="entry name" value="Ysc84_actin-binding"/>
</dbReference>
<feature type="domain" description="Ysc84 actin-binding" evidence="3">
    <location>
        <begin position="147"/>
        <end position="274"/>
    </location>
</feature>
<dbReference type="PANTHER" id="PTHR15629:SF8">
    <property type="entry name" value="DUF500 DOMAIN PROTEIN (AFU_ORTHOLOGUE AFUA_5G07310)"/>
    <property type="match status" value="1"/>
</dbReference>
<accession>A0ABP0CP74</accession>
<dbReference type="EMBL" id="CAWUHD010000116">
    <property type="protein sequence ID" value="CAK7232881.1"/>
    <property type="molecule type" value="Genomic_DNA"/>
</dbReference>
<evidence type="ECO:0000256" key="1">
    <source>
        <dbReference type="SAM" id="Coils"/>
    </source>
</evidence>
<organism evidence="4 5">
    <name type="scientific">Sporothrix eucalyptigena</name>
    <dbReference type="NCBI Taxonomy" id="1812306"/>
    <lineage>
        <taxon>Eukaryota</taxon>
        <taxon>Fungi</taxon>
        <taxon>Dikarya</taxon>
        <taxon>Ascomycota</taxon>
        <taxon>Pezizomycotina</taxon>
        <taxon>Sordariomycetes</taxon>
        <taxon>Sordariomycetidae</taxon>
        <taxon>Ophiostomatales</taxon>
        <taxon>Ophiostomataceae</taxon>
        <taxon>Sporothrix</taxon>
    </lineage>
</organism>
<comment type="caution">
    <text evidence="4">The sequence shown here is derived from an EMBL/GenBank/DDBJ whole genome shotgun (WGS) entry which is preliminary data.</text>
</comment>
<dbReference type="CDD" id="cd11524">
    <property type="entry name" value="SYLF"/>
    <property type="match status" value="1"/>
</dbReference>
<dbReference type="InterPro" id="IPR051702">
    <property type="entry name" value="SH3_domain_YSC84-like"/>
</dbReference>
<dbReference type="Proteomes" id="UP001642482">
    <property type="component" value="Unassembled WGS sequence"/>
</dbReference>
<feature type="region of interest" description="Disordered" evidence="2">
    <location>
        <begin position="523"/>
        <end position="655"/>
    </location>
</feature>
<protein>
    <recommendedName>
        <fullName evidence="3">Ysc84 actin-binding domain-containing protein</fullName>
    </recommendedName>
</protein>
<feature type="compositionally biased region" description="Basic and acidic residues" evidence="2">
    <location>
        <begin position="594"/>
        <end position="648"/>
    </location>
</feature>
<feature type="region of interest" description="Disordered" evidence="2">
    <location>
        <begin position="452"/>
        <end position="510"/>
    </location>
</feature>
<feature type="compositionally biased region" description="Basic and acidic residues" evidence="2">
    <location>
        <begin position="452"/>
        <end position="464"/>
    </location>
</feature>
<evidence type="ECO:0000313" key="4">
    <source>
        <dbReference type="EMBL" id="CAK7232881.1"/>
    </source>
</evidence>
<dbReference type="PANTHER" id="PTHR15629">
    <property type="entry name" value="SH3YL1 PROTEIN"/>
    <property type="match status" value="1"/>
</dbReference>
<proteinExistence type="predicted"/>
<evidence type="ECO:0000259" key="3">
    <source>
        <dbReference type="Pfam" id="PF04366"/>
    </source>
</evidence>
<feature type="compositionally biased region" description="Basic and acidic residues" evidence="2">
    <location>
        <begin position="534"/>
        <end position="561"/>
    </location>
</feature>
<feature type="compositionally biased region" description="Basic and acidic residues" evidence="2">
    <location>
        <begin position="575"/>
        <end position="587"/>
    </location>
</feature>
<dbReference type="Pfam" id="PF04366">
    <property type="entry name" value="Ysc84"/>
    <property type="match status" value="1"/>
</dbReference>
<gene>
    <name evidence="4" type="ORF">SEUCBS140593_008411</name>
</gene>
<reference evidence="4 5" key="1">
    <citation type="submission" date="2024-01" db="EMBL/GenBank/DDBJ databases">
        <authorList>
            <person name="Allen C."/>
            <person name="Tagirdzhanova G."/>
        </authorList>
    </citation>
    <scope>NUCLEOTIDE SEQUENCE [LARGE SCALE GENOMIC DNA]</scope>
</reference>
<keyword evidence="5" id="KW-1185">Reference proteome</keyword>
<feature type="compositionally biased region" description="Polar residues" evidence="2">
    <location>
        <begin position="475"/>
        <end position="484"/>
    </location>
</feature>
<evidence type="ECO:0000313" key="5">
    <source>
        <dbReference type="Proteomes" id="UP001642482"/>
    </source>
</evidence>
<feature type="coiled-coil region" evidence="1">
    <location>
        <begin position="402"/>
        <end position="429"/>
    </location>
</feature>
<evidence type="ECO:0000256" key="2">
    <source>
        <dbReference type="SAM" id="MobiDB-lite"/>
    </source>
</evidence>